<feature type="binding site" evidence="7">
    <location>
        <position position="163"/>
    </location>
    <ligand>
        <name>Zn(2+)</name>
        <dbReference type="ChEBI" id="CHEBI:29105"/>
    </ligand>
</feature>
<feature type="binding site" evidence="7">
    <location>
        <position position="120"/>
    </location>
    <ligand>
        <name>Zn(2+)</name>
        <dbReference type="ChEBI" id="CHEBI:29105"/>
    </ligand>
</feature>
<evidence type="ECO:0000256" key="4">
    <source>
        <dbReference type="ARBA" id="ARBA00023015"/>
    </source>
</evidence>
<reference evidence="8 9" key="1">
    <citation type="journal article" date="2016" name="Microb. Cell Fact.">
        <title>Dissection of exopolysaccharide biosynthesis in Kozakia baliensis.</title>
        <authorList>
            <person name="Brandt J.U."/>
            <person name="Jakob F."/>
            <person name="Behr J."/>
            <person name="Geissler A.J."/>
            <person name="Vogel R.F."/>
        </authorList>
    </citation>
    <scope>NUCLEOTIDE SEQUENCE [LARGE SCALE GENOMIC DNA]</scope>
    <source>
        <strain evidence="8 9">DSM 14400</strain>
    </source>
</reference>
<comment type="cofactor">
    <cofactor evidence="7">
        <name>Zn(2+)</name>
        <dbReference type="ChEBI" id="CHEBI:29105"/>
    </cofactor>
    <text evidence="7">Binds 1 zinc ion per subunit.</text>
</comment>
<dbReference type="CDD" id="cd07153">
    <property type="entry name" value="Fur_like"/>
    <property type="match status" value="1"/>
</dbReference>
<evidence type="ECO:0000256" key="2">
    <source>
        <dbReference type="ARBA" id="ARBA00022491"/>
    </source>
</evidence>
<dbReference type="GO" id="GO:0045892">
    <property type="term" value="P:negative regulation of DNA-templated transcription"/>
    <property type="evidence" value="ECO:0007669"/>
    <property type="project" value="TreeGrafter"/>
</dbReference>
<dbReference type="KEGG" id="kba:A0U89_13320"/>
<keyword evidence="7" id="KW-0479">Metal-binding</keyword>
<dbReference type="InterPro" id="IPR036388">
    <property type="entry name" value="WH-like_DNA-bd_sf"/>
</dbReference>
<feature type="binding site" evidence="7">
    <location>
        <position position="160"/>
    </location>
    <ligand>
        <name>Zn(2+)</name>
        <dbReference type="ChEBI" id="CHEBI:29105"/>
    </ligand>
</feature>
<dbReference type="RefSeq" id="WP_070403453.1">
    <property type="nucleotide sequence ID" value="NZ_BJVW01000005.1"/>
</dbReference>
<dbReference type="Proteomes" id="UP000179145">
    <property type="component" value="Chromosome"/>
</dbReference>
<dbReference type="GO" id="GO:0005829">
    <property type="term" value="C:cytosol"/>
    <property type="evidence" value="ECO:0007669"/>
    <property type="project" value="TreeGrafter"/>
</dbReference>
<keyword evidence="4" id="KW-0805">Transcription regulation</keyword>
<evidence type="ECO:0000256" key="5">
    <source>
        <dbReference type="ARBA" id="ARBA00023125"/>
    </source>
</evidence>
<dbReference type="SUPFAM" id="SSF46785">
    <property type="entry name" value="Winged helix' DNA-binding domain"/>
    <property type="match status" value="1"/>
</dbReference>
<evidence type="ECO:0000313" key="8">
    <source>
        <dbReference type="EMBL" id="AOX17942.1"/>
    </source>
</evidence>
<dbReference type="STRING" id="153496.A0U89_13320"/>
<dbReference type="PANTHER" id="PTHR33202">
    <property type="entry name" value="ZINC UPTAKE REGULATION PROTEIN"/>
    <property type="match status" value="1"/>
</dbReference>
<keyword evidence="5" id="KW-0238">DNA-binding</keyword>
<dbReference type="InterPro" id="IPR043135">
    <property type="entry name" value="Fur_C"/>
</dbReference>
<protein>
    <submittedName>
        <fullName evidence="8">Uncharacterized protein</fullName>
    </submittedName>
</protein>
<evidence type="ECO:0000256" key="1">
    <source>
        <dbReference type="ARBA" id="ARBA00007957"/>
    </source>
</evidence>
<keyword evidence="2" id="KW-0678">Repressor</keyword>
<proteinExistence type="inferred from homology"/>
<dbReference type="eggNOG" id="COG0735">
    <property type="taxonomic scope" value="Bacteria"/>
</dbReference>
<evidence type="ECO:0000256" key="3">
    <source>
        <dbReference type="ARBA" id="ARBA00022833"/>
    </source>
</evidence>
<evidence type="ECO:0000256" key="6">
    <source>
        <dbReference type="ARBA" id="ARBA00023163"/>
    </source>
</evidence>
<evidence type="ECO:0000313" key="9">
    <source>
        <dbReference type="Proteomes" id="UP000179145"/>
    </source>
</evidence>
<name>A0A1D8UWC7_9PROT</name>
<sequence length="168" mass="18718">MLEKLPTLGDEPFSPKTEAQLDRAEHRCVAHGGRLTGTRRQVLGFILENPKPCGAYEILDWLRGYQRNAAPPTVYRALDFLTAHGLIHRIERLAAFTGCTHRLECAHGEECGHRAQFLICKHCGSVQELEDQHIGAALSKAARAVDFMPTHSTVEIEGVCHLCRKTHS</sequence>
<dbReference type="OrthoDB" id="9801127at2"/>
<comment type="similarity">
    <text evidence="1">Belongs to the Fur family.</text>
</comment>
<dbReference type="InterPro" id="IPR002481">
    <property type="entry name" value="FUR"/>
</dbReference>
<dbReference type="AlphaFoldDB" id="A0A1D8UWC7"/>
<evidence type="ECO:0000256" key="7">
    <source>
        <dbReference type="PIRSR" id="PIRSR602481-1"/>
    </source>
</evidence>
<dbReference type="Gene3D" id="3.30.1490.190">
    <property type="match status" value="1"/>
</dbReference>
<dbReference type="InterPro" id="IPR036390">
    <property type="entry name" value="WH_DNA-bd_sf"/>
</dbReference>
<dbReference type="EMBL" id="CP014674">
    <property type="protein sequence ID" value="AOX17942.1"/>
    <property type="molecule type" value="Genomic_DNA"/>
</dbReference>
<dbReference type="GO" id="GO:0003700">
    <property type="term" value="F:DNA-binding transcription factor activity"/>
    <property type="evidence" value="ECO:0007669"/>
    <property type="project" value="InterPro"/>
</dbReference>
<keyword evidence="6" id="KW-0804">Transcription</keyword>
<feature type="binding site" evidence="7">
    <location>
        <position position="123"/>
    </location>
    <ligand>
        <name>Zn(2+)</name>
        <dbReference type="ChEBI" id="CHEBI:29105"/>
    </ligand>
</feature>
<dbReference type="Gene3D" id="1.10.10.10">
    <property type="entry name" value="Winged helix-like DNA-binding domain superfamily/Winged helix DNA-binding domain"/>
    <property type="match status" value="1"/>
</dbReference>
<dbReference type="GO" id="GO:0008270">
    <property type="term" value="F:zinc ion binding"/>
    <property type="evidence" value="ECO:0007669"/>
    <property type="project" value="TreeGrafter"/>
</dbReference>
<dbReference type="GO" id="GO:1900376">
    <property type="term" value="P:regulation of secondary metabolite biosynthetic process"/>
    <property type="evidence" value="ECO:0007669"/>
    <property type="project" value="TreeGrafter"/>
</dbReference>
<accession>A0A1D8UWC7</accession>
<dbReference type="PANTHER" id="PTHR33202:SF6">
    <property type="entry name" value="ZINC UPTAKE REGULATION PROTEIN"/>
    <property type="match status" value="1"/>
</dbReference>
<dbReference type="GO" id="GO:0000976">
    <property type="term" value="F:transcription cis-regulatory region binding"/>
    <property type="evidence" value="ECO:0007669"/>
    <property type="project" value="TreeGrafter"/>
</dbReference>
<keyword evidence="3 7" id="KW-0862">Zinc</keyword>
<dbReference type="Pfam" id="PF01475">
    <property type="entry name" value="FUR"/>
    <property type="match status" value="1"/>
</dbReference>
<keyword evidence="9" id="KW-1185">Reference proteome</keyword>
<gene>
    <name evidence="8" type="ORF">A0U89_13320</name>
</gene>
<organism evidence="8 9">
    <name type="scientific">Kozakia baliensis</name>
    <dbReference type="NCBI Taxonomy" id="153496"/>
    <lineage>
        <taxon>Bacteria</taxon>
        <taxon>Pseudomonadati</taxon>
        <taxon>Pseudomonadota</taxon>
        <taxon>Alphaproteobacteria</taxon>
        <taxon>Acetobacterales</taxon>
        <taxon>Acetobacteraceae</taxon>
        <taxon>Kozakia</taxon>
    </lineage>
</organism>